<name>A0A2M9ZAE4_9LEPT</name>
<dbReference type="HAMAP" id="MF_01454">
    <property type="entry name" value="GTPase_Obg"/>
    <property type="match status" value="1"/>
</dbReference>
<comment type="caution">
    <text evidence="12">The sequence shown here is derived from an EMBL/GenBank/DDBJ whole genome shotgun (WGS) entry which is preliminary data.</text>
</comment>
<evidence type="ECO:0000313" key="12">
    <source>
        <dbReference type="EMBL" id="PJZ65317.1"/>
    </source>
</evidence>
<dbReference type="NCBIfam" id="NF008955">
    <property type="entry name" value="PRK12297.1"/>
    <property type="match status" value="1"/>
</dbReference>
<dbReference type="NCBIfam" id="TIGR00231">
    <property type="entry name" value="small_GTP"/>
    <property type="match status" value="1"/>
</dbReference>
<dbReference type="Gene3D" id="2.70.210.12">
    <property type="entry name" value="GTP1/OBG domain"/>
    <property type="match status" value="1"/>
</dbReference>
<dbReference type="InterPro" id="IPR027417">
    <property type="entry name" value="P-loop_NTPase"/>
</dbReference>
<dbReference type="AlphaFoldDB" id="A0A2M9ZAE4"/>
<evidence type="ECO:0000256" key="1">
    <source>
        <dbReference type="ARBA" id="ARBA00007699"/>
    </source>
</evidence>
<dbReference type="EC" id="3.6.5.-" evidence="8"/>
<evidence type="ECO:0000313" key="14">
    <source>
        <dbReference type="Proteomes" id="UP001580391"/>
    </source>
</evidence>
<dbReference type="PROSITE" id="PS51710">
    <property type="entry name" value="G_OBG"/>
    <property type="match status" value="1"/>
</dbReference>
<dbReference type="PRINTS" id="PR00326">
    <property type="entry name" value="GTP1OBG"/>
</dbReference>
<feature type="binding site" evidence="8">
    <location>
        <begin position="215"/>
        <end position="218"/>
    </location>
    <ligand>
        <name>GTP</name>
        <dbReference type="ChEBI" id="CHEBI:37565"/>
    </ligand>
</feature>
<dbReference type="EMBL" id="JBHILJ010000007">
    <property type="protein sequence ID" value="MFB5737653.1"/>
    <property type="molecule type" value="Genomic_DNA"/>
</dbReference>
<comment type="subcellular location">
    <subcellularLocation>
        <location evidence="8">Cytoplasm</location>
    </subcellularLocation>
</comment>
<dbReference type="PANTHER" id="PTHR11702">
    <property type="entry name" value="DEVELOPMENTALLY REGULATED GTP-BINDING PROTEIN-RELATED"/>
    <property type="match status" value="1"/>
</dbReference>
<dbReference type="GO" id="GO:0005737">
    <property type="term" value="C:cytoplasm"/>
    <property type="evidence" value="ECO:0007669"/>
    <property type="project" value="UniProtKB-SubCell"/>
</dbReference>
<dbReference type="GO" id="GO:0005525">
    <property type="term" value="F:GTP binding"/>
    <property type="evidence" value="ECO:0007669"/>
    <property type="project" value="UniProtKB-UniRule"/>
</dbReference>
<evidence type="ECO:0000256" key="8">
    <source>
        <dbReference type="HAMAP-Rule" id="MF_01454"/>
    </source>
</evidence>
<dbReference type="GO" id="GO:0003924">
    <property type="term" value="F:GTPase activity"/>
    <property type="evidence" value="ECO:0007669"/>
    <property type="project" value="UniProtKB-UniRule"/>
</dbReference>
<keyword evidence="4 8" id="KW-0547">Nucleotide-binding</keyword>
<dbReference type="GO" id="GO:0043022">
    <property type="term" value="F:ribosome binding"/>
    <property type="evidence" value="ECO:0007669"/>
    <property type="project" value="UniProtKB-ARBA"/>
</dbReference>
<keyword evidence="5 8" id="KW-0378">Hydrolase</keyword>
<dbReference type="EMBL" id="NPDT01000005">
    <property type="protein sequence ID" value="PJZ65317.1"/>
    <property type="molecule type" value="Genomic_DNA"/>
</dbReference>
<dbReference type="InterPro" id="IPR014100">
    <property type="entry name" value="GTP-bd_Obg/CgtA"/>
</dbReference>
<dbReference type="Proteomes" id="UP001580391">
    <property type="component" value="Unassembled WGS sequence"/>
</dbReference>
<reference evidence="11 14" key="2">
    <citation type="submission" date="2024-09" db="EMBL/GenBank/DDBJ databases">
        <title>Taxonomic and Genotyping Characterization of Leptospira Strains isolated from Multiple Sources in Colombia highlights the importance of intermediate species.</title>
        <authorList>
            <person name="Torres Higuera L."/>
            <person name="Rojas Tapias D."/>
            <person name="Jimenez Velasquez S."/>
            <person name="Renjifo Ibanez C."/>
        </authorList>
    </citation>
    <scope>NUCLEOTIDE SEQUENCE [LARGE SCALE GENOMIC DNA]</scope>
    <source>
        <strain evidence="11 14">Lep080</strain>
    </source>
</reference>
<dbReference type="SUPFAM" id="SSF82051">
    <property type="entry name" value="Obg GTP-binding protein N-terminal domain"/>
    <property type="match status" value="1"/>
</dbReference>
<evidence type="ECO:0000256" key="3">
    <source>
        <dbReference type="ARBA" id="ARBA00022723"/>
    </source>
</evidence>
<comment type="cofactor">
    <cofactor evidence="8">
        <name>Mg(2+)</name>
        <dbReference type="ChEBI" id="CHEBI:18420"/>
    </cofactor>
</comment>
<protein>
    <recommendedName>
        <fullName evidence="8">GTPase Obg</fullName>
        <ecNumber evidence="8">3.6.5.-</ecNumber>
    </recommendedName>
    <alternativeName>
        <fullName evidence="8">GTP-binding protein Obg</fullName>
    </alternativeName>
</protein>
<evidence type="ECO:0000313" key="13">
    <source>
        <dbReference type="Proteomes" id="UP000231912"/>
    </source>
</evidence>
<dbReference type="PIRSF" id="PIRSF002401">
    <property type="entry name" value="GTP_bd_Obg/CgtA"/>
    <property type="match status" value="1"/>
</dbReference>
<keyword evidence="7 8" id="KW-0342">GTP-binding</keyword>
<dbReference type="InterPro" id="IPR036726">
    <property type="entry name" value="GTP1_OBG_dom_sf"/>
</dbReference>
<feature type="binding site" evidence="8">
    <location>
        <begin position="167"/>
        <end position="174"/>
    </location>
    <ligand>
        <name>GTP</name>
        <dbReference type="ChEBI" id="CHEBI:37565"/>
    </ligand>
</feature>
<dbReference type="GO" id="GO:0042254">
    <property type="term" value="P:ribosome biogenesis"/>
    <property type="evidence" value="ECO:0007669"/>
    <property type="project" value="UniProtKB-UniRule"/>
</dbReference>
<dbReference type="Pfam" id="PF01018">
    <property type="entry name" value="GTP1_OBG"/>
    <property type="match status" value="1"/>
</dbReference>
<feature type="binding site" evidence="8">
    <location>
        <begin position="192"/>
        <end position="196"/>
    </location>
    <ligand>
        <name>GTP</name>
        <dbReference type="ChEBI" id="CHEBI:37565"/>
    </ligand>
</feature>
<keyword evidence="2 8" id="KW-0963">Cytoplasm</keyword>
<dbReference type="GO" id="GO:0000287">
    <property type="term" value="F:magnesium ion binding"/>
    <property type="evidence" value="ECO:0007669"/>
    <property type="project" value="InterPro"/>
</dbReference>
<dbReference type="Pfam" id="PF01926">
    <property type="entry name" value="MMR_HSR1"/>
    <property type="match status" value="1"/>
</dbReference>
<keyword evidence="6 8" id="KW-0460">Magnesium</keyword>
<dbReference type="PROSITE" id="PS51883">
    <property type="entry name" value="OBG"/>
    <property type="match status" value="1"/>
</dbReference>
<evidence type="ECO:0000256" key="5">
    <source>
        <dbReference type="ARBA" id="ARBA00022801"/>
    </source>
</evidence>
<feature type="domain" description="Obg" evidence="10">
    <location>
        <begin position="2"/>
        <end position="160"/>
    </location>
</feature>
<gene>
    <name evidence="8" type="primary">obg</name>
    <name evidence="11" type="synonym">obgE</name>
    <name evidence="11" type="ORF">ACE5IX_14110</name>
    <name evidence="12" type="ORF">CH371_13035</name>
</gene>
<dbReference type="NCBIfam" id="TIGR02729">
    <property type="entry name" value="Obg_CgtA"/>
    <property type="match status" value="1"/>
</dbReference>
<organism evidence="12 13">
    <name type="scientific">Leptospira wolffii</name>
    <dbReference type="NCBI Taxonomy" id="409998"/>
    <lineage>
        <taxon>Bacteria</taxon>
        <taxon>Pseudomonadati</taxon>
        <taxon>Spirochaetota</taxon>
        <taxon>Spirochaetia</taxon>
        <taxon>Leptospirales</taxon>
        <taxon>Leptospiraceae</taxon>
        <taxon>Leptospira</taxon>
    </lineage>
</organism>
<feature type="binding site" evidence="8">
    <location>
        <position position="174"/>
    </location>
    <ligand>
        <name>Mg(2+)</name>
        <dbReference type="ChEBI" id="CHEBI:18420"/>
    </ligand>
</feature>
<dbReference type="Gene3D" id="3.40.50.300">
    <property type="entry name" value="P-loop containing nucleotide triphosphate hydrolases"/>
    <property type="match status" value="1"/>
</dbReference>
<accession>A0A2M9ZAE4</accession>
<feature type="binding site" evidence="8">
    <location>
        <position position="194"/>
    </location>
    <ligand>
        <name>Mg(2+)</name>
        <dbReference type="ChEBI" id="CHEBI:18420"/>
    </ligand>
</feature>
<comment type="function">
    <text evidence="8">An essential GTPase which binds GTP, GDP and possibly (p)ppGpp with moderate affinity, with high nucleotide exchange rates and a fairly low GTP hydrolysis rate. Plays a role in control of the cell cycle, stress response, ribosome biogenesis and in those bacteria that undergo differentiation, in morphogenesis control.</text>
</comment>
<evidence type="ECO:0000256" key="6">
    <source>
        <dbReference type="ARBA" id="ARBA00022842"/>
    </source>
</evidence>
<dbReference type="InterPro" id="IPR045086">
    <property type="entry name" value="OBG_GTPase"/>
</dbReference>
<proteinExistence type="inferred from homology"/>
<reference evidence="12 13" key="1">
    <citation type="submission" date="2017-07" db="EMBL/GenBank/DDBJ databases">
        <title>Leptospira spp. isolated from tropical soils.</title>
        <authorList>
            <person name="Thibeaux R."/>
            <person name="Iraola G."/>
            <person name="Ferres I."/>
            <person name="Bierque E."/>
            <person name="Girault D."/>
            <person name="Soupe-Gilbert M.-E."/>
            <person name="Picardeau M."/>
            <person name="Goarant C."/>
        </authorList>
    </citation>
    <scope>NUCLEOTIDE SEQUENCE [LARGE SCALE GENOMIC DNA]</scope>
    <source>
        <strain evidence="12 13">FH2-C-A2</strain>
    </source>
</reference>
<sequence length="349" mass="38348">MEKFVDEVLIEVTAGHGGAGSMHFRHEKYVEFGGPDGGDGGVGGDIVMKTNLSMVTLDRYLTKRRFRGQDGFPGEGNLRSGKKGEDLVLFVPLGTQVYDEESGELLYDFIKDEMEFLVVKGGRGGKGNAHFKSSTHQAPKFSQPGEEGEYKHLRLSLKLLADVGIVGLPNAGKSTLLSKITEAHPKIAGYAFTTLSPNLGVVKRKGDIYRYTIADIPGIVEGASKGIGLGLSFLRHIERVKGILYVFDASALDIKSDFKMLRAELETYNPELLRRPHLIVLNKIDVWEDPSFTEELIESVSTLGKVVPISAQEEINLGTLLESMDEAFFHEELSELNLLSDQNTEGSNE</sequence>
<comment type="similarity">
    <text evidence="1 8">Belongs to the TRAFAC class OBG-HflX-like GTPase superfamily. OBG GTPase family.</text>
</comment>
<keyword evidence="14" id="KW-1185">Reference proteome</keyword>
<dbReference type="InterPro" id="IPR006073">
    <property type="entry name" value="GTP-bd"/>
</dbReference>
<evidence type="ECO:0000259" key="10">
    <source>
        <dbReference type="PROSITE" id="PS51883"/>
    </source>
</evidence>
<evidence type="ECO:0000313" key="11">
    <source>
        <dbReference type="EMBL" id="MFB5737653.1"/>
    </source>
</evidence>
<comment type="subunit">
    <text evidence="8">Monomer.</text>
</comment>
<keyword evidence="3 8" id="KW-0479">Metal-binding</keyword>
<dbReference type="FunFam" id="2.70.210.12:FF:000001">
    <property type="entry name" value="GTPase Obg"/>
    <property type="match status" value="1"/>
</dbReference>
<evidence type="ECO:0000256" key="2">
    <source>
        <dbReference type="ARBA" id="ARBA00022490"/>
    </source>
</evidence>
<dbReference type="InterPro" id="IPR006169">
    <property type="entry name" value="GTP1_OBG_dom"/>
</dbReference>
<dbReference type="CDD" id="cd01898">
    <property type="entry name" value="Obg"/>
    <property type="match status" value="1"/>
</dbReference>
<feature type="binding site" evidence="8">
    <location>
        <begin position="310"/>
        <end position="312"/>
    </location>
    <ligand>
        <name>GTP</name>
        <dbReference type="ChEBI" id="CHEBI:37565"/>
    </ligand>
</feature>
<feature type="binding site" evidence="8">
    <location>
        <begin position="282"/>
        <end position="285"/>
    </location>
    <ligand>
        <name>GTP</name>
        <dbReference type="ChEBI" id="CHEBI:37565"/>
    </ligand>
</feature>
<dbReference type="InterPro" id="IPR005225">
    <property type="entry name" value="Small_GTP-bd"/>
</dbReference>
<evidence type="ECO:0000256" key="7">
    <source>
        <dbReference type="ARBA" id="ARBA00023134"/>
    </source>
</evidence>
<feature type="domain" description="OBG-type G" evidence="9">
    <location>
        <begin position="161"/>
        <end position="329"/>
    </location>
</feature>
<dbReference type="PANTHER" id="PTHR11702:SF31">
    <property type="entry name" value="MITOCHONDRIAL RIBOSOME-ASSOCIATED GTPASE 2"/>
    <property type="match status" value="1"/>
</dbReference>
<dbReference type="RefSeq" id="WP_100759282.1">
    <property type="nucleotide sequence ID" value="NZ_JBHILI010000008.1"/>
</dbReference>
<evidence type="ECO:0000259" key="9">
    <source>
        <dbReference type="PROSITE" id="PS51710"/>
    </source>
</evidence>
<dbReference type="SUPFAM" id="SSF52540">
    <property type="entry name" value="P-loop containing nucleoside triphosphate hydrolases"/>
    <property type="match status" value="1"/>
</dbReference>
<dbReference type="InterPro" id="IPR006074">
    <property type="entry name" value="GTP1-OBG_CS"/>
</dbReference>
<dbReference type="InterPro" id="IPR031167">
    <property type="entry name" value="G_OBG"/>
</dbReference>
<evidence type="ECO:0000256" key="4">
    <source>
        <dbReference type="ARBA" id="ARBA00022741"/>
    </source>
</evidence>
<dbReference type="Proteomes" id="UP000231912">
    <property type="component" value="Unassembled WGS sequence"/>
</dbReference>
<dbReference type="PROSITE" id="PS00905">
    <property type="entry name" value="GTP1_OBG"/>
    <property type="match status" value="1"/>
</dbReference>
<dbReference type="NCBIfam" id="NF008956">
    <property type="entry name" value="PRK12299.1"/>
    <property type="match status" value="1"/>
</dbReference>